<dbReference type="AlphaFoldDB" id="A0A0M9AMT1"/>
<evidence type="ECO:0000259" key="1">
    <source>
        <dbReference type="Pfam" id="PF18545"/>
    </source>
</evidence>
<dbReference type="EMBL" id="WOWB01000001">
    <property type="protein sequence ID" value="NLV04778.1"/>
    <property type="molecule type" value="Genomic_DNA"/>
</dbReference>
<dbReference type="OrthoDB" id="221929at2157"/>
<evidence type="ECO:0000313" key="2">
    <source>
        <dbReference type="EMBL" id="KOX95219.1"/>
    </source>
</evidence>
<accession>A0A0M9AMT1</accession>
<proteinExistence type="predicted"/>
<reference evidence="2 4" key="1">
    <citation type="submission" date="2015-08" db="EMBL/GenBank/DDBJ databases">
        <title>Genomes of Isolates from Cabo Rojo, PR.</title>
        <authorList>
            <person name="Sanchez-Nieves R.L."/>
            <person name="Montalvo-Rodriguez R."/>
        </authorList>
    </citation>
    <scope>NUCLEOTIDE SEQUENCE [LARGE SCALE GENOMIC DNA]</scope>
    <source>
        <strain evidence="2 4">SL3</strain>
    </source>
</reference>
<sequence length="83" mass="8578">MSGTSPTVIEVHGTDQSIVTAVVRAVATAERRPVKTLPPLADSINPDALTTCIADSDTTGHVAFDYSGHRVVVDTDGTVTVDG</sequence>
<gene>
    <name evidence="2" type="ORF">AMS69_05055</name>
    <name evidence="3" type="ORF">GOC83_01320</name>
</gene>
<name>A0A0M9AMT1_9EURY</name>
<comment type="caution">
    <text evidence="2">The sequence shown here is derived from an EMBL/GenBank/DDBJ whole genome shotgun (WGS) entry which is preliminary data.</text>
</comment>
<feature type="domain" description="Halobacterial output" evidence="1">
    <location>
        <begin position="15"/>
        <end position="82"/>
    </location>
</feature>
<dbReference type="Proteomes" id="UP000610611">
    <property type="component" value="Unassembled WGS sequence"/>
</dbReference>
<dbReference type="Proteomes" id="UP000037729">
    <property type="component" value="Unassembled WGS sequence"/>
</dbReference>
<protein>
    <recommendedName>
        <fullName evidence="1">Halobacterial output domain-containing protein</fullName>
    </recommendedName>
</protein>
<evidence type="ECO:0000313" key="4">
    <source>
        <dbReference type="Proteomes" id="UP000037729"/>
    </source>
</evidence>
<dbReference type="InterPro" id="IPR040624">
    <property type="entry name" value="HalOD1"/>
</dbReference>
<dbReference type="EMBL" id="LIUF01000001">
    <property type="protein sequence ID" value="KOX95219.1"/>
    <property type="molecule type" value="Genomic_DNA"/>
</dbReference>
<dbReference type="RefSeq" id="WP_053966970.1">
    <property type="nucleotide sequence ID" value="NZ_JAWJXX010000021.1"/>
</dbReference>
<organism evidence="2 4">
    <name type="scientific">Haloarcula rubripromontorii</name>
    <dbReference type="NCBI Taxonomy" id="1705562"/>
    <lineage>
        <taxon>Archaea</taxon>
        <taxon>Methanobacteriati</taxon>
        <taxon>Methanobacteriota</taxon>
        <taxon>Stenosarchaea group</taxon>
        <taxon>Halobacteria</taxon>
        <taxon>Halobacteriales</taxon>
        <taxon>Haloarculaceae</taxon>
        <taxon>Haloarcula</taxon>
    </lineage>
</organism>
<evidence type="ECO:0000313" key="3">
    <source>
        <dbReference type="EMBL" id="NLV04778.1"/>
    </source>
</evidence>
<reference evidence="3" key="2">
    <citation type="submission" date="2019-12" db="EMBL/GenBank/DDBJ databases">
        <title>The whole-genome sequencing of Haloarcula japonica strain pws8.</title>
        <authorList>
            <person name="Verma D.K."/>
            <person name="Gopal K."/>
            <person name="Prasad E.S."/>
        </authorList>
    </citation>
    <scope>NUCLEOTIDE SEQUENCE</scope>
    <source>
        <strain evidence="3">Pws8</strain>
    </source>
</reference>
<keyword evidence="4" id="KW-1185">Reference proteome</keyword>
<dbReference type="Pfam" id="PF18545">
    <property type="entry name" value="HalOD1"/>
    <property type="match status" value="1"/>
</dbReference>
<dbReference type="PATRIC" id="fig|1705562.3.peg.1997"/>